<organism evidence="6 7">
    <name type="scientific">Priestia megaterium (strain ATCC 14581 / DSM 32 / CCUG 1817 / JCM 2506 / NBRC 15308 / NCIMB 9376 / NCTC 10342 / NRRL B-14308 / VKM B-512 / Ford 19)</name>
    <name type="common">Bacillus megaterium</name>
    <dbReference type="NCBI Taxonomy" id="1348623"/>
    <lineage>
        <taxon>Bacteria</taxon>
        <taxon>Bacillati</taxon>
        <taxon>Bacillota</taxon>
        <taxon>Bacilli</taxon>
        <taxon>Bacillales</taxon>
        <taxon>Bacillaceae</taxon>
        <taxon>Priestia</taxon>
    </lineage>
</organism>
<dbReference type="AlphaFoldDB" id="A0A0B6AKN5"/>
<dbReference type="PANTHER" id="PTHR30520">
    <property type="entry name" value="FORMATE TRANSPORTER-RELATED"/>
    <property type="match status" value="1"/>
</dbReference>
<comment type="similarity">
    <text evidence="5">Belongs to the FNT transporter (TC 1.A.16) family.</text>
</comment>
<dbReference type="GeneID" id="93641517"/>
<evidence type="ECO:0000256" key="2">
    <source>
        <dbReference type="ARBA" id="ARBA00022692"/>
    </source>
</evidence>
<dbReference type="RefSeq" id="WP_080743088.1">
    <property type="nucleotide sequence ID" value="NZ_BCVB01000003.1"/>
</dbReference>
<reference evidence="6 7" key="1">
    <citation type="journal article" date="2015" name="Genome Announc.">
        <title>Complete genome sequences for 35 biothreat assay-relevant bacillus species.</title>
        <authorList>
            <person name="Johnson S.L."/>
            <person name="Daligault H.E."/>
            <person name="Davenport K.W."/>
            <person name="Jaissle J."/>
            <person name="Frey K.G."/>
            <person name="Ladner J.T."/>
            <person name="Broomall S.M."/>
            <person name="Bishop-Lilly K.A."/>
            <person name="Bruce D.C."/>
            <person name="Gibbons H.S."/>
            <person name="Coyne S.R."/>
            <person name="Lo C.C."/>
            <person name="Meincke L."/>
            <person name="Munk A.C."/>
            <person name="Koroleva G.I."/>
            <person name="Rosenzweig C.N."/>
            <person name="Palacios G.F."/>
            <person name="Redden C.L."/>
            <person name="Minogue T.D."/>
            <person name="Chain P.S."/>
        </authorList>
    </citation>
    <scope>NUCLEOTIDE SEQUENCE [LARGE SCALE GENOMIC DNA]</scope>
    <source>
        <strain evidence="7">ATCC 14581 / DSM 32 / JCM 2506 / NBRC 15308 / NCIMB 9376 / NCTC 10342 / NRRL B-14308 / VKM B-512</strain>
    </source>
</reference>
<dbReference type="InterPro" id="IPR024002">
    <property type="entry name" value="For/NO2_transpt_CS"/>
</dbReference>
<keyword evidence="4" id="KW-0472">Membrane</keyword>
<dbReference type="Proteomes" id="UP000031829">
    <property type="component" value="Chromosome"/>
</dbReference>
<evidence type="ECO:0000313" key="6">
    <source>
        <dbReference type="EMBL" id="AJI20364.1"/>
    </source>
</evidence>
<dbReference type="KEGG" id="bmeg:BG04_3458"/>
<evidence type="ECO:0000256" key="1">
    <source>
        <dbReference type="ARBA" id="ARBA00004141"/>
    </source>
</evidence>
<name>A0A0B6AKN5_PRIM2</name>
<sequence>MLKNSLQSMNELAREKTKLVNDHLPSYLLLAVLAGAYVGLGVILALSVGAPLASASLPVVSLVMGLSFAVALLLVVFAGAELFTGNHMVYTVSTLSGVTTWKDTFKNWTWCFIGNAIGAFGLCLLITGTGLFKGIEPNHLLMTLAAKKMNLPVSELFFRGILCNWLVCLAIWTAARTKSDAAKIMLIFWMLFAFVASGYEHSVANMTFLGLALLLPHPDAISAAGLFHNLIPVTLGNIVGGGLFVGSIYWFVNARQLKEAKKQPAALSADLDSVKLSK</sequence>
<comment type="subcellular location">
    <subcellularLocation>
        <location evidence="1">Membrane</location>
        <topology evidence="1">Multi-pass membrane protein</topology>
    </subcellularLocation>
</comment>
<gene>
    <name evidence="6" type="ORF">BG04_3458</name>
</gene>
<dbReference type="InterPro" id="IPR023271">
    <property type="entry name" value="Aquaporin-like"/>
</dbReference>
<evidence type="ECO:0000256" key="5">
    <source>
        <dbReference type="ARBA" id="ARBA00049660"/>
    </source>
</evidence>
<dbReference type="EMBL" id="CP009920">
    <property type="protein sequence ID" value="AJI20364.1"/>
    <property type="molecule type" value="Genomic_DNA"/>
</dbReference>
<dbReference type="Gene3D" id="1.20.1080.10">
    <property type="entry name" value="Glycerol uptake facilitator protein"/>
    <property type="match status" value="1"/>
</dbReference>
<keyword evidence="3" id="KW-1133">Transmembrane helix</keyword>
<evidence type="ECO:0000313" key="7">
    <source>
        <dbReference type="Proteomes" id="UP000031829"/>
    </source>
</evidence>
<accession>A0A0B6AKN5</accession>
<dbReference type="PROSITE" id="PS01006">
    <property type="entry name" value="FORMATE_NITRITE_TP_2"/>
    <property type="match status" value="1"/>
</dbReference>
<dbReference type="Pfam" id="PF01226">
    <property type="entry name" value="Form_Nir_trans"/>
    <property type="match status" value="1"/>
</dbReference>
<evidence type="ECO:0000256" key="4">
    <source>
        <dbReference type="ARBA" id="ARBA00023136"/>
    </source>
</evidence>
<protein>
    <submittedName>
        <fullName evidence="6">Formate/nitrite transporter family protein</fullName>
    </submittedName>
</protein>
<dbReference type="PANTHER" id="PTHR30520:SF8">
    <property type="entry name" value="NITRITE TRANSPORTER NIRC"/>
    <property type="match status" value="1"/>
</dbReference>
<evidence type="ECO:0000256" key="3">
    <source>
        <dbReference type="ARBA" id="ARBA00022989"/>
    </source>
</evidence>
<dbReference type="InterPro" id="IPR000292">
    <property type="entry name" value="For/NO2_transpt"/>
</dbReference>
<dbReference type="GO" id="GO:0005886">
    <property type="term" value="C:plasma membrane"/>
    <property type="evidence" value="ECO:0007669"/>
    <property type="project" value="TreeGrafter"/>
</dbReference>
<keyword evidence="2" id="KW-0812">Transmembrane</keyword>
<dbReference type="HOGENOM" id="CLU_036896_2_1_9"/>
<dbReference type="GO" id="GO:0015499">
    <property type="term" value="F:formate transmembrane transporter activity"/>
    <property type="evidence" value="ECO:0007669"/>
    <property type="project" value="TreeGrafter"/>
</dbReference>
<proteinExistence type="inferred from homology"/>